<dbReference type="RefSeq" id="WP_079557599.1">
    <property type="nucleotide sequence ID" value="NZ_CP021904.1"/>
</dbReference>
<sequence>MKHALITEKIIHCALEVHRTLGPGLLESAYEECLCYELQNAGLQVARQCPVPISYKAIKLECGYRIDLLVEDKVVVELKVVEELHEVHEAQILTYMRFAEKKVGLLINFNVKLLKHGIKRYVL</sequence>
<dbReference type="KEGG" id="asx:CDL62_01705"/>
<gene>
    <name evidence="1" type="ORF">SAMN03080601_01844</name>
</gene>
<keyword evidence="2" id="KW-1185">Reference proteome</keyword>
<dbReference type="NCBIfam" id="TIGR04256">
    <property type="entry name" value="GxxExxY"/>
    <property type="match status" value="1"/>
</dbReference>
<dbReference type="AlphaFoldDB" id="A0A1T5GFN4"/>
<organism evidence="1 2">
    <name type="scientific">Alkalitalea saponilacus</name>
    <dbReference type="NCBI Taxonomy" id="889453"/>
    <lineage>
        <taxon>Bacteria</taxon>
        <taxon>Pseudomonadati</taxon>
        <taxon>Bacteroidota</taxon>
        <taxon>Bacteroidia</taxon>
        <taxon>Marinilabiliales</taxon>
        <taxon>Marinilabiliaceae</taxon>
        <taxon>Alkalitalea</taxon>
    </lineage>
</organism>
<dbReference type="OrthoDB" id="9806869at2"/>
<evidence type="ECO:0000313" key="1">
    <source>
        <dbReference type="EMBL" id="SKC07211.1"/>
    </source>
</evidence>
<reference evidence="1 2" key="1">
    <citation type="submission" date="2017-02" db="EMBL/GenBank/DDBJ databases">
        <authorList>
            <person name="Peterson S.W."/>
        </authorList>
    </citation>
    <scope>NUCLEOTIDE SEQUENCE [LARGE SCALE GENOMIC DNA]</scope>
    <source>
        <strain evidence="1 2">DSM 24412</strain>
    </source>
</reference>
<dbReference type="EMBL" id="FUYV01000009">
    <property type="protein sequence ID" value="SKC07211.1"/>
    <property type="molecule type" value="Genomic_DNA"/>
</dbReference>
<dbReference type="STRING" id="889453.SAMN03080601_01844"/>
<accession>A0A1T5GFN4</accession>
<dbReference type="InterPro" id="IPR026350">
    <property type="entry name" value="GxxExxY"/>
</dbReference>
<protein>
    <submittedName>
        <fullName evidence="1">GxxExxY protein</fullName>
    </submittedName>
</protein>
<name>A0A1T5GFN4_9BACT</name>
<dbReference type="Proteomes" id="UP000191055">
    <property type="component" value="Unassembled WGS sequence"/>
</dbReference>
<evidence type="ECO:0000313" key="2">
    <source>
        <dbReference type="Proteomes" id="UP000191055"/>
    </source>
</evidence>
<proteinExistence type="predicted"/>
<dbReference type="Pfam" id="PF13366">
    <property type="entry name" value="PDDEXK_3"/>
    <property type="match status" value="1"/>
</dbReference>